<dbReference type="InterPro" id="IPR051398">
    <property type="entry name" value="Polysacch_Deacetylase"/>
</dbReference>
<dbReference type="PANTHER" id="PTHR34216">
    <property type="match status" value="1"/>
</dbReference>
<dbReference type="Pfam" id="PF01522">
    <property type="entry name" value="Polysacc_deac_1"/>
    <property type="match status" value="1"/>
</dbReference>
<dbReference type="GO" id="GO:0016810">
    <property type="term" value="F:hydrolase activity, acting on carbon-nitrogen (but not peptide) bonds"/>
    <property type="evidence" value="ECO:0007669"/>
    <property type="project" value="InterPro"/>
</dbReference>
<dbReference type="RefSeq" id="WP_177214270.1">
    <property type="nucleotide sequence ID" value="NZ_FOGO01000006.1"/>
</dbReference>
<dbReference type="SUPFAM" id="SSF88713">
    <property type="entry name" value="Glycoside hydrolase/deacetylase"/>
    <property type="match status" value="1"/>
</dbReference>
<evidence type="ECO:0000313" key="5">
    <source>
        <dbReference type="Proteomes" id="UP000182841"/>
    </source>
</evidence>
<dbReference type="PANTHER" id="PTHR34216:SF3">
    <property type="entry name" value="POLY-BETA-1,6-N-ACETYL-D-GLUCOSAMINE N-DEACETYLASE"/>
    <property type="match status" value="1"/>
</dbReference>
<organism evidence="4 5">
    <name type="scientific">Streptomyces qinglanensis</name>
    <dbReference type="NCBI Taxonomy" id="943816"/>
    <lineage>
        <taxon>Bacteria</taxon>
        <taxon>Bacillati</taxon>
        <taxon>Actinomycetota</taxon>
        <taxon>Actinomycetes</taxon>
        <taxon>Kitasatosporales</taxon>
        <taxon>Streptomycetaceae</taxon>
        <taxon>Streptomyces</taxon>
    </lineage>
</organism>
<evidence type="ECO:0000313" key="4">
    <source>
        <dbReference type="EMBL" id="SER95734.1"/>
    </source>
</evidence>
<dbReference type="CDD" id="cd10918">
    <property type="entry name" value="CE4_NodB_like_5s_6s"/>
    <property type="match status" value="1"/>
</dbReference>
<dbReference type="GO" id="GO:0005975">
    <property type="term" value="P:carbohydrate metabolic process"/>
    <property type="evidence" value="ECO:0007669"/>
    <property type="project" value="InterPro"/>
</dbReference>
<name>A0A1H9TFK3_9ACTN</name>
<evidence type="ECO:0000256" key="2">
    <source>
        <dbReference type="ARBA" id="ARBA00022729"/>
    </source>
</evidence>
<dbReference type="Proteomes" id="UP000182841">
    <property type="component" value="Unassembled WGS sequence"/>
</dbReference>
<dbReference type="InterPro" id="IPR002509">
    <property type="entry name" value="NODB_dom"/>
</dbReference>
<evidence type="ECO:0000256" key="1">
    <source>
        <dbReference type="ARBA" id="ARBA00004613"/>
    </source>
</evidence>
<comment type="subcellular location">
    <subcellularLocation>
        <location evidence="1">Secreted</location>
    </subcellularLocation>
</comment>
<proteinExistence type="predicted"/>
<dbReference type="Gene3D" id="3.20.20.370">
    <property type="entry name" value="Glycoside hydrolase/deacetylase"/>
    <property type="match status" value="1"/>
</dbReference>
<gene>
    <name evidence="4" type="ORF">SAMN05421870_10683</name>
</gene>
<keyword evidence="2" id="KW-0732">Signal</keyword>
<feature type="domain" description="NodB homology" evidence="3">
    <location>
        <begin position="66"/>
        <end position="256"/>
    </location>
</feature>
<keyword evidence="5" id="KW-1185">Reference proteome</keyword>
<reference evidence="5" key="1">
    <citation type="submission" date="2016-10" db="EMBL/GenBank/DDBJ databases">
        <authorList>
            <person name="Varghese N."/>
            <person name="Submissions S."/>
        </authorList>
    </citation>
    <scope>NUCLEOTIDE SEQUENCE [LARGE SCALE GENOMIC DNA]</scope>
    <source>
        <strain evidence="5">CGMCC 4.6825</strain>
    </source>
</reference>
<evidence type="ECO:0000259" key="3">
    <source>
        <dbReference type="PROSITE" id="PS51677"/>
    </source>
</evidence>
<dbReference type="STRING" id="943816.AN217_17915"/>
<dbReference type="GO" id="GO:0005576">
    <property type="term" value="C:extracellular region"/>
    <property type="evidence" value="ECO:0007669"/>
    <property type="project" value="UniProtKB-SubCell"/>
</dbReference>
<protein>
    <submittedName>
        <fullName evidence="4">Polysaccharide deacetylase</fullName>
    </submittedName>
</protein>
<dbReference type="AlphaFoldDB" id="A0A1H9TFK3"/>
<sequence>MPADTRNRAPWLLMYHSVSDCPDDPYGITVSPSRLERQLRWLRDRGLTGVSAGRLLRARAAGRDAGLVGLTFDDGYADFLTAAVPLLRRYGCTATAFVLPGRLGGDNAWDELGPRKALLDADGIREAAAAGMEIGSHGLVHTDLTGADDTTLERETAHSRALLGELTGAAPAGFCYPYGTLDHRAVQAVRAAGYRYACGIDPGALTGVHALPRAHVGARDTSVRLYLKKVLHPLRRRPLPAASAPAEAARPDGVRR</sequence>
<dbReference type="InterPro" id="IPR011330">
    <property type="entry name" value="Glyco_hydro/deAcase_b/a-brl"/>
</dbReference>
<accession>A0A1H9TFK3</accession>
<dbReference type="PROSITE" id="PS51677">
    <property type="entry name" value="NODB"/>
    <property type="match status" value="1"/>
</dbReference>
<dbReference type="EMBL" id="FOGO01000006">
    <property type="protein sequence ID" value="SER95734.1"/>
    <property type="molecule type" value="Genomic_DNA"/>
</dbReference>